<keyword evidence="2" id="KW-1185">Reference proteome</keyword>
<dbReference type="AlphaFoldDB" id="A0A9P6BB46"/>
<protein>
    <submittedName>
        <fullName evidence="1">Uncharacterized protein</fullName>
    </submittedName>
</protein>
<evidence type="ECO:0000313" key="1">
    <source>
        <dbReference type="EMBL" id="KAF9520931.1"/>
    </source>
</evidence>
<name>A0A9P6BB46_9AGAM</name>
<dbReference type="EMBL" id="MU128910">
    <property type="protein sequence ID" value="KAF9520931.1"/>
    <property type="molecule type" value="Genomic_DNA"/>
</dbReference>
<gene>
    <name evidence="1" type="ORF">BS47DRAFT_416181</name>
</gene>
<sequence>MSSINVIHHVNSKSYRPLCPEGGRTHLDERIHGKQLSVLDGSSRITSLISYINITKSDL</sequence>
<accession>A0A9P6BB46</accession>
<reference evidence="1" key="1">
    <citation type="journal article" date="2020" name="Nat. Commun.">
        <title>Large-scale genome sequencing of mycorrhizal fungi provides insights into the early evolution of symbiotic traits.</title>
        <authorList>
            <person name="Miyauchi S."/>
            <person name="Kiss E."/>
            <person name="Kuo A."/>
            <person name="Drula E."/>
            <person name="Kohler A."/>
            <person name="Sanchez-Garcia M."/>
            <person name="Morin E."/>
            <person name="Andreopoulos B."/>
            <person name="Barry K.W."/>
            <person name="Bonito G."/>
            <person name="Buee M."/>
            <person name="Carver A."/>
            <person name="Chen C."/>
            <person name="Cichocki N."/>
            <person name="Clum A."/>
            <person name="Culley D."/>
            <person name="Crous P.W."/>
            <person name="Fauchery L."/>
            <person name="Girlanda M."/>
            <person name="Hayes R.D."/>
            <person name="Keri Z."/>
            <person name="LaButti K."/>
            <person name="Lipzen A."/>
            <person name="Lombard V."/>
            <person name="Magnuson J."/>
            <person name="Maillard F."/>
            <person name="Murat C."/>
            <person name="Nolan M."/>
            <person name="Ohm R.A."/>
            <person name="Pangilinan J."/>
            <person name="Pereira M.F."/>
            <person name="Perotto S."/>
            <person name="Peter M."/>
            <person name="Pfister S."/>
            <person name="Riley R."/>
            <person name="Sitrit Y."/>
            <person name="Stielow J.B."/>
            <person name="Szollosi G."/>
            <person name="Zifcakova L."/>
            <person name="Stursova M."/>
            <person name="Spatafora J.W."/>
            <person name="Tedersoo L."/>
            <person name="Vaario L.M."/>
            <person name="Yamada A."/>
            <person name="Yan M."/>
            <person name="Wang P."/>
            <person name="Xu J."/>
            <person name="Bruns T."/>
            <person name="Baldrian P."/>
            <person name="Vilgalys R."/>
            <person name="Dunand C."/>
            <person name="Henrissat B."/>
            <person name="Grigoriev I.V."/>
            <person name="Hibbett D."/>
            <person name="Nagy L.G."/>
            <person name="Martin F.M."/>
        </authorList>
    </citation>
    <scope>NUCLEOTIDE SEQUENCE</scope>
    <source>
        <strain evidence="1">UP504</strain>
    </source>
</reference>
<organism evidence="1 2">
    <name type="scientific">Hydnum rufescens UP504</name>
    <dbReference type="NCBI Taxonomy" id="1448309"/>
    <lineage>
        <taxon>Eukaryota</taxon>
        <taxon>Fungi</taxon>
        <taxon>Dikarya</taxon>
        <taxon>Basidiomycota</taxon>
        <taxon>Agaricomycotina</taxon>
        <taxon>Agaricomycetes</taxon>
        <taxon>Cantharellales</taxon>
        <taxon>Hydnaceae</taxon>
        <taxon>Hydnum</taxon>
    </lineage>
</organism>
<proteinExistence type="predicted"/>
<comment type="caution">
    <text evidence="1">The sequence shown here is derived from an EMBL/GenBank/DDBJ whole genome shotgun (WGS) entry which is preliminary data.</text>
</comment>
<evidence type="ECO:0000313" key="2">
    <source>
        <dbReference type="Proteomes" id="UP000886523"/>
    </source>
</evidence>
<dbReference type="Proteomes" id="UP000886523">
    <property type="component" value="Unassembled WGS sequence"/>
</dbReference>